<evidence type="ECO:0000256" key="3">
    <source>
        <dbReference type="ARBA" id="ARBA00023125"/>
    </source>
</evidence>
<evidence type="ECO:0000313" key="7">
    <source>
        <dbReference type="EMBL" id="KAH7567348.1"/>
    </source>
</evidence>
<dbReference type="CDD" id="cd10017">
    <property type="entry name" value="B3_DNA"/>
    <property type="match status" value="2"/>
</dbReference>
<evidence type="ECO:0000259" key="6">
    <source>
        <dbReference type="PROSITE" id="PS50863"/>
    </source>
</evidence>
<dbReference type="PANTHER" id="PTHR31391">
    <property type="entry name" value="B3 DOMAIN-CONTAINING PROTEIN OS11G0197600-RELATED"/>
    <property type="match status" value="1"/>
</dbReference>
<sequence>MEKDVNGLSFGSGWQEFVKDHALQVGDFLVFKYYGNSKFSVKIFGKSSCEKVKGLAKRKNDTNNGNQNQARDEIQECNTDGDDCAADNENEAILYSDQDMYGCLRSGKKRVNFGVDKTTKRSALSKVTVKSEMKNDHPTFCSKNENQNQARVRTQERKPENCEAYHEDKMIFSGKNTTRHSMSGKKHVINEVFDKPTTRSALSFKSENSCFIATYTDSNKYYMTIPREVARAKNLMTNEMVKLKDPSGRSWQVKLHIRPLDGRVDLKYGWVEFRIGNKLARNDALIFEFMQPRVMQVHIFREEGSRLCTKAKMFNAAKGIKIEAK</sequence>
<dbReference type="Pfam" id="PF02362">
    <property type="entry name" value="B3"/>
    <property type="match status" value="2"/>
</dbReference>
<dbReference type="Gene3D" id="2.40.330.10">
    <property type="entry name" value="DNA-binding pseudobarrel domain"/>
    <property type="match status" value="2"/>
</dbReference>
<protein>
    <recommendedName>
        <fullName evidence="6">TF-B3 domain-containing protein</fullName>
    </recommendedName>
</protein>
<comment type="caution">
    <text evidence="7">The sequence shown here is derived from an EMBL/GenBank/DDBJ whole genome shotgun (WGS) entry which is preliminary data.</text>
</comment>
<keyword evidence="2" id="KW-0805">Transcription regulation</keyword>
<evidence type="ECO:0000256" key="5">
    <source>
        <dbReference type="ARBA" id="ARBA00023242"/>
    </source>
</evidence>
<feature type="domain" description="TF-B3" evidence="6">
    <location>
        <begin position="208"/>
        <end position="303"/>
    </location>
</feature>
<evidence type="ECO:0000313" key="8">
    <source>
        <dbReference type="Proteomes" id="UP000827721"/>
    </source>
</evidence>
<proteinExistence type="predicted"/>
<comment type="subcellular location">
    <subcellularLocation>
        <location evidence="1">Nucleus</location>
    </subcellularLocation>
</comment>
<name>A0ABQ8HSP7_9ROSI</name>
<dbReference type="SMART" id="SM01019">
    <property type="entry name" value="B3"/>
    <property type="match status" value="1"/>
</dbReference>
<evidence type="ECO:0000256" key="2">
    <source>
        <dbReference type="ARBA" id="ARBA00023015"/>
    </source>
</evidence>
<dbReference type="PANTHER" id="PTHR31391:SF106">
    <property type="entry name" value="B3 DOMAIN-CONTAINING PROTEIN OS01G0723500"/>
    <property type="match status" value="1"/>
</dbReference>
<keyword evidence="3" id="KW-0238">DNA-binding</keyword>
<dbReference type="SUPFAM" id="SSF101936">
    <property type="entry name" value="DNA-binding pseudobarrel domain"/>
    <property type="match status" value="2"/>
</dbReference>
<evidence type="ECO:0000256" key="4">
    <source>
        <dbReference type="ARBA" id="ARBA00023163"/>
    </source>
</evidence>
<keyword evidence="5" id="KW-0539">Nucleus</keyword>
<organism evidence="7 8">
    <name type="scientific">Xanthoceras sorbifolium</name>
    <dbReference type="NCBI Taxonomy" id="99658"/>
    <lineage>
        <taxon>Eukaryota</taxon>
        <taxon>Viridiplantae</taxon>
        <taxon>Streptophyta</taxon>
        <taxon>Embryophyta</taxon>
        <taxon>Tracheophyta</taxon>
        <taxon>Spermatophyta</taxon>
        <taxon>Magnoliopsida</taxon>
        <taxon>eudicotyledons</taxon>
        <taxon>Gunneridae</taxon>
        <taxon>Pentapetalae</taxon>
        <taxon>rosids</taxon>
        <taxon>malvids</taxon>
        <taxon>Sapindales</taxon>
        <taxon>Sapindaceae</taxon>
        <taxon>Xanthoceroideae</taxon>
        <taxon>Xanthoceras</taxon>
    </lineage>
</organism>
<dbReference type="InterPro" id="IPR003340">
    <property type="entry name" value="B3_DNA-bd"/>
</dbReference>
<dbReference type="InterPro" id="IPR015300">
    <property type="entry name" value="DNA-bd_pseudobarrel_sf"/>
</dbReference>
<keyword evidence="8" id="KW-1185">Reference proteome</keyword>
<evidence type="ECO:0000256" key="1">
    <source>
        <dbReference type="ARBA" id="ARBA00004123"/>
    </source>
</evidence>
<gene>
    <name evidence="7" type="ORF">JRO89_XS07G0055800</name>
</gene>
<dbReference type="Proteomes" id="UP000827721">
    <property type="component" value="Unassembled WGS sequence"/>
</dbReference>
<dbReference type="InterPro" id="IPR044837">
    <property type="entry name" value="REM16-like"/>
</dbReference>
<feature type="domain" description="TF-B3" evidence="6">
    <location>
        <begin position="1"/>
        <end position="47"/>
    </location>
</feature>
<reference evidence="7 8" key="1">
    <citation type="submission" date="2021-02" db="EMBL/GenBank/DDBJ databases">
        <title>Plant Genome Project.</title>
        <authorList>
            <person name="Zhang R.-G."/>
        </authorList>
    </citation>
    <scope>NUCLEOTIDE SEQUENCE [LARGE SCALE GENOMIC DNA]</scope>
    <source>
        <tissue evidence="7">Leaves</tissue>
    </source>
</reference>
<keyword evidence="4" id="KW-0804">Transcription</keyword>
<accession>A0ABQ8HSP7</accession>
<dbReference type="EMBL" id="JAFEMO010000007">
    <property type="protein sequence ID" value="KAH7567348.1"/>
    <property type="molecule type" value="Genomic_DNA"/>
</dbReference>
<dbReference type="PROSITE" id="PS50863">
    <property type="entry name" value="B3"/>
    <property type="match status" value="2"/>
</dbReference>